<keyword evidence="7" id="KW-0689">Ribosomal protein</keyword>
<dbReference type="NCBIfam" id="NF001786">
    <property type="entry name" value="PRK00517.2-4"/>
    <property type="match status" value="1"/>
</dbReference>
<evidence type="ECO:0000256" key="4">
    <source>
        <dbReference type="ARBA" id="ARBA00022679"/>
    </source>
</evidence>
<dbReference type="EC" id="2.1.1.-" evidence="6"/>
<dbReference type="InterPro" id="IPR050078">
    <property type="entry name" value="Ribosomal_L11_MeTrfase_PrmA"/>
</dbReference>
<dbReference type="PIRSF" id="PIRSF000401">
    <property type="entry name" value="RPL11_MTase"/>
    <property type="match status" value="1"/>
</dbReference>
<comment type="caution">
    <text evidence="7">The sequence shown here is derived from an EMBL/GenBank/DDBJ whole genome shotgun (WGS) entry which is preliminary data.</text>
</comment>
<evidence type="ECO:0000313" key="8">
    <source>
        <dbReference type="Proteomes" id="UP000249746"/>
    </source>
</evidence>
<gene>
    <name evidence="6" type="primary">prmA</name>
    <name evidence="7" type="ORF">B6S12_04035</name>
</gene>
<reference evidence="7 8" key="1">
    <citation type="submission" date="2017-03" db="EMBL/GenBank/DDBJ databases">
        <title>Genomic and clinical evidence uncovers the enterohepatic species Helicobacter valdiviensis as a potential human intestinal pathogen.</title>
        <authorList>
            <person name="Fresia P."/>
            <person name="Jara R."/>
            <person name="Sierra R."/>
            <person name="Ferres I."/>
            <person name="Greif G."/>
            <person name="Iraola G."/>
            <person name="Collado L."/>
        </authorList>
    </citation>
    <scope>NUCLEOTIDE SEQUENCE [LARGE SCALE GENOMIC DNA]</scope>
    <source>
        <strain evidence="7 8">WBE14</strain>
    </source>
</reference>
<dbReference type="EMBL" id="NBIU01000008">
    <property type="protein sequence ID" value="PZT48418.1"/>
    <property type="molecule type" value="Genomic_DNA"/>
</dbReference>
<name>A0A2W6MYN9_9HELI</name>
<dbReference type="AlphaFoldDB" id="A0A2W6MYN9"/>
<comment type="subcellular location">
    <subcellularLocation>
        <location evidence="6">Cytoplasm</location>
    </subcellularLocation>
</comment>
<comment type="function">
    <text evidence="6">Methylates ribosomal protein L11.</text>
</comment>
<accession>A0A2W6MYN9</accession>
<keyword evidence="4 6" id="KW-0808">Transferase</keyword>
<comment type="catalytic activity">
    <reaction evidence="6">
        <text>L-lysyl-[protein] + 3 S-adenosyl-L-methionine = N(6),N(6),N(6)-trimethyl-L-lysyl-[protein] + 3 S-adenosyl-L-homocysteine + 3 H(+)</text>
        <dbReference type="Rhea" id="RHEA:54192"/>
        <dbReference type="Rhea" id="RHEA-COMP:9752"/>
        <dbReference type="Rhea" id="RHEA-COMP:13826"/>
        <dbReference type="ChEBI" id="CHEBI:15378"/>
        <dbReference type="ChEBI" id="CHEBI:29969"/>
        <dbReference type="ChEBI" id="CHEBI:57856"/>
        <dbReference type="ChEBI" id="CHEBI:59789"/>
        <dbReference type="ChEBI" id="CHEBI:61961"/>
    </reaction>
</comment>
<keyword evidence="2 6" id="KW-0963">Cytoplasm</keyword>
<evidence type="ECO:0000256" key="1">
    <source>
        <dbReference type="ARBA" id="ARBA00009741"/>
    </source>
</evidence>
<dbReference type="OrthoDB" id="9785995at2"/>
<proteinExistence type="inferred from homology"/>
<evidence type="ECO:0000313" key="7">
    <source>
        <dbReference type="EMBL" id="PZT48418.1"/>
    </source>
</evidence>
<evidence type="ECO:0000256" key="5">
    <source>
        <dbReference type="ARBA" id="ARBA00022691"/>
    </source>
</evidence>
<keyword evidence="5 6" id="KW-0949">S-adenosyl-L-methionine</keyword>
<feature type="binding site" evidence="6">
    <location>
        <position position="130"/>
    </location>
    <ligand>
        <name>S-adenosyl-L-methionine</name>
        <dbReference type="ChEBI" id="CHEBI:59789"/>
    </ligand>
</feature>
<comment type="similarity">
    <text evidence="1 6">Belongs to the methyltransferase superfamily. PrmA family.</text>
</comment>
<dbReference type="CDD" id="cd02440">
    <property type="entry name" value="AdoMet_MTases"/>
    <property type="match status" value="1"/>
</dbReference>
<dbReference type="NCBIfam" id="TIGR00406">
    <property type="entry name" value="prmA"/>
    <property type="match status" value="1"/>
</dbReference>
<dbReference type="Gene3D" id="3.40.50.150">
    <property type="entry name" value="Vaccinia Virus protein VP39"/>
    <property type="match status" value="1"/>
</dbReference>
<sequence length="276" mass="31230">MDTYYNCLIVHSSDFIEMLEDKAMELSNEAIEQIDKGFILRTQNDTAKIKENLIFYANNLKELVGKDFEYSLEEKREKNQDWINEYCKSITPIECGKLYIHPSWYEAKQDRINIVIDPALAFGSGHHESTYNCLQILQELNLQDKKLLDVGCGSGILSIAACKCGAKVWGCDTDEMAVVSTKENASKNQVKLEEIWEGSLEKISALQGSFDIVVANLLADIIVALPLQLYVKQEGILVLSGILNVYAKKVLDKFKDFAILKQIENGDWTTFALKKQ</sequence>
<evidence type="ECO:0000256" key="6">
    <source>
        <dbReference type="HAMAP-Rule" id="MF_00735"/>
    </source>
</evidence>
<dbReference type="InterPro" id="IPR029063">
    <property type="entry name" value="SAM-dependent_MTases_sf"/>
</dbReference>
<feature type="binding site" evidence="6">
    <location>
        <position position="151"/>
    </location>
    <ligand>
        <name>S-adenosyl-L-methionine</name>
        <dbReference type="ChEBI" id="CHEBI:59789"/>
    </ligand>
</feature>
<keyword evidence="8" id="KW-1185">Reference proteome</keyword>
<dbReference type="PANTHER" id="PTHR43648">
    <property type="entry name" value="ELECTRON TRANSFER FLAVOPROTEIN BETA SUBUNIT LYSINE METHYLTRANSFERASE"/>
    <property type="match status" value="1"/>
</dbReference>
<dbReference type="GO" id="GO:0032259">
    <property type="term" value="P:methylation"/>
    <property type="evidence" value="ECO:0007669"/>
    <property type="project" value="UniProtKB-KW"/>
</dbReference>
<keyword evidence="7" id="KW-0687">Ribonucleoprotein</keyword>
<organism evidence="7 8">
    <name type="scientific">Helicobacter valdiviensis</name>
    <dbReference type="NCBI Taxonomy" id="1458358"/>
    <lineage>
        <taxon>Bacteria</taxon>
        <taxon>Pseudomonadati</taxon>
        <taxon>Campylobacterota</taxon>
        <taxon>Epsilonproteobacteria</taxon>
        <taxon>Campylobacterales</taxon>
        <taxon>Helicobacteraceae</taxon>
        <taxon>Helicobacter</taxon>
    </lineage>
</organism>
<dbReference type="GO" id="GO:0005737">
    <property type="term" value="C:cytoplasm"/>
    <property type="evidence" value="ECO:0007669"/>
    <property type="project" value="UniProtKB-SubCell"/>
</dbReference>
<dbReference type="HAMAP" id="MF_00735">
    <property type="entry name" value="Methyltr_PrmA"/>
    <property type="match status" value="1"/>
</dbReference>
<feature type="binding site" evidence="6">
    <location>
        <position position="216"/>
    </location>
    <ligand>
        <name>S-adenosyl-L-methionine</name>
        <dbReference type="ChEBI" id="CHEBI:59789"/>
    </ligand>
</feature>
<dbReference type="SUPFAM" id="SSF53335">
    <property type="entry name" value="S-adenosyl-L-methionine-dependent methyltransferases"/>
    <property type="match status" value="1"/>
</dbReference>
<dbReference type="Proteomes" id="UP000249746">
    <property type="component" value="Unassembled WGS sequence"/>
</dbReference>
<protein>
    <recommendedName>
        <fullName evidence="6">Ribosomal protein L11 methyltransferase</fullName>
        <shortName evidence="6">L11 Mtase</shortName>
        <ecNumber evidence="6">2.1.1.-</ecNumber>
    </recommendedName>
</protein>
<feature type="binding site" evidence="6">
    <location>
        <position position="172"/>
    </location>
    <ligand>
        <name>S-adenosyl-L-methionine</name>
        <dbReference type="ChEBI" id="CHEBI:59789"/>
    </ligand>
</feature>
<dbReference type="InterPro" id="IPR004498">
    <property type="entry name" value="Ribosomal_PrmA_MeTrfase"/>
</dbReference>
<keyword evidence="3 6" id="KW-0489">Methyltransferase</keyword>
<dbReference type="GO" id="GO:0005840">
    <property type="term" value="C:ribosome"/>
    <property type="evidence" value="ECO:0007669"/>
    <property type="project" value="UniProtKB-KW"/>
</dbReference>
<evidence type="ECO:0000256" key="2">
    <source>
        <dbReference type="ARBA" id="ARBA00022490"/>
    </source>
</evidence>
<dbReference type="PANTHER" id="PTHR43648:SF1">
    <property type="entry name" value="ELECTRON TRANSFER FLAVOPROTEIN BETA SUBUNIT LYSINE METHYLTRANSFERASE"/>
    <property type="match status" value="1"/>
</dbReference>
<dbReference type="Pfam" id="PF06325">
    <property type="entry name" value="PrmA"/>
    <property type="match status" value="1"/>
</dbReference>
<evidence type="ECO:0000256" key="3">
    <source>
        <dbReference type="ARBA" id="ARBA00022603"/>
    </source>
</evidence>
<dbReference type="GO" id="GO:0016279">
    <property type="term" value="F:protein-lysine N-methyltransferase activity"/>
    <property type="evidence" value="ECO:0007669"/>
    <property type="project" value="RHEA"/>
</dbReference>